<dbReference type="RefSeq" id="WP_263283916.1">
    <property type="nucleotide sequence ID" value="NZ_BLJS01000001.1"/>
</dbReference>
<protein>
    <submittedName>
        <fullName evidence="1">Uncharacterized protein</fullName>
    </submittedName>
</protein>
<name>X5MGY3_BARHN</name>
<accession>X5MGY3</accession>
<gene>
    <name evidence="1" type="ORF">BM1374165_01682</name>
</gene>
<dbReference type="KEGG" id="bhn:PRJBM_01614"/>
<proteinExistence type="predicted"/>
<dbReference type="EMBL" id="HG969191">
    <property type="protein sequence ID" value="CDO47654.1"/>
    <property type="molecule type" value="Genomic_DNA"/>
</dbReference>
<dbReference type="GeneID" id="92986454"/>
<dbReference type="PATRIC" id="fig|38323.3.peg.1872"/>
<evidence type="ECO:0000313" key="1">
    <source>
        <dbReference type="EMBL" id="CDO47654.1"/>
    </source>
</evidence>
<reference evidence="2" key="1">
    <citation type="submission" date="2013-11" db="EMBL/GenBank/DDBJ databases">
        <title>Genome sequencing of Bartonella spp. isolated from human blood.</title>
        <authorList>
            <person name="Raoult D."/>
        </authorList>
    </citation>
    <scope>NUCLEOTIDE SEQUENCE</scope>
    <source>
        <strain evidence="2">BM1374165</strain>
    </source>
</reference>
<dbReference type="KEGG" id="bhs:BM1374165_01682"/>
<organism evidence="1 2">
    <name type="scientific">Bartonella henselae</name>
    <name type="common">Rochalimaea henselae</name>
    <dbReference type="NCBI Taxonomy" id="38323"/>
    <lineage>
        <taxon>Bacteria</taxon>
        <taxon>Pseudomonadati</taxon>
        <taxon>Pseudomonadota</taxon>
        <taxon>Alphaproteobacteria</taxon>
        <taxon>Hyphomicrobiales</taxon>
        <taxon>Bartonellaceae</taxon>
        <taxon>Bartonella</taxon>
    </lineage>
</organism>
<dbReference type="AlphaFoldDB" id="X5MGY3"/>
<dbReference type="Proteomes" id="UP000019801">
    <property type="component" value="Chromosome I"/>
</dbReference>
<sequence>MRNLNACFSDAQKRAVVQALAAADAMLVIHKCGQRGSCKA</sequence>
<evidence type="ECO:0000313" key="2">
    <source>
        <dbReference type="Proteomes" id="UP000019801"/>
    </source>
</evidence>